<gene>
    <name evidence="3" type="ORF">COCNU_05G005250</name>
</gene>
<feature type="domain" description="F-box" evidence="2">
    <location>
        <begin position="42"/>
        <end position="78"/>
    </location>
</feature>
<reference evidence="3" key="1">
    <citation type="journal article" date="2017" name="Gigascience">
        <title>The genome draft of coconut (Cocos nucifera).</title>
        <authorList>
            <person name="Xiao Y."/>
            <person name="Xu P."/>
            <person name="Fan H."/>
            <person name="Baudouin L."/>
            <person name="Xia W."/>
            <person name="Bocs S."/>
            <person name="Xu J."/>
            <person name="Li Q."/>
            <person name="Guo A."/>
            <person name="Zhou L."/>
            <person name="Li J."/>
            <person name="Wu Y."/>
            <person name="Ma Z."/>
            <person name="Armero A."/>
            <person name="Issali A.E."/>
            <person name="Liu N."/>
            <person name="Peng M."/>
            <person name="Yang Y."/>
        </authorList>
    </citation>
    <scope>NUCLEOTIDE SEQUENCE</scope>
    <source>
        <tissue evidence="3">Spear leaf of Hainan Tall coconut</tissue>
    </source>
</reference>
<evidence type="ECO:0000313" key="4">
    <source>
        <dbReference type="Proteomes" id="UP000797356"/>
    </source>
</evidence>
<dbReference type="InterPro" id="IPR053781">
    <property type="entry name" value="F-box_AtFBL13-like"/>
</dbReference>
<dbReference type="PANTHER" id="PTHR34145">
    <property type="entry name" value="OS02G0105600 PROTEIN"/>
    <property type="match status" value="1"/>
</dbReference>
<dbReference type="PROSITE" id="PS50181">
    <property type="entry name" value="FBOX"/>
    <property type="match status" value="1"/>
</dbReference>
<evidence type="ECO:0000256" key="1">
    <source>
        <dbReference type="SAM" id="SignalP"/>
    </source>
</evidence>
<protein>
    <submittedName>
        <fullName evidence="3">Putative F-box protein</fullName>
    </submittedName>
</protein>
<dbReference type="AlphaFoldDB" id="A0A8K0N220"/>
<dbReference type="OrthoDB" id="778457at2759"/>
<dbReference type="InterPro" id="IPR036047">
    <property type="entry name" value="F-box-like_dom_sf"/>
</dbReference>
<name>A0A8K0N220_COCNU</name>
<feature type="signal peptide" evidence="1">
    <location>
        <begin position="1"/>
        <end position="22"/>
    </location>
</feature>
<dbReference type="InterPro" id="IPR053772">
    <property type="entry name" value="At1g61320/At1g61330-like"/>
</dbReference>
<dbReference type="EMBL" id="CM017876">
    <property type="protein sequence ID" value="KAG1342296.1"/>
    <property type="molecule type" value="Genomic_DNA"/>
</dbReference>
<evidence type="ECO:0000313" key="3">
    <source>
        <dbReference type="EMBL" id="KAG1342296.1"/>
    </source>
</evidence>
<dbReference type="Gene3D" id="1.20.1280.50">
    <property type="match status" value="1"/>
</dbReference>
<accession>A0A8K0N220</accession>
<dbReference type="PANTHER" id="PTHR34145:SF28">
    <property type="entry name" value="F-BOX DOMAIN-CONTAINING PROTEIN"/>
    <property type="match status" value="1"/>
</dbReference>
<keyword evidence="1" id="KW-0732">Signal</keyword>
<dbReference type="Pfam" id="PF00646">
    <property type="entry name" value="F-box"/>
    <property type="match status" value="1"/>
</dbReference>
<dbReference type="SUPFAM" id="SSF52047">
    <property type="entry name" value="RNI-like"/>
    <property type="match status" value="1"/>
</dbReference>
<dbReference type="InterPro" id="IPR001810">
    <property type="entry name" value="F-box_dom"/>
</dbReference>
<dbReference type="InterPro" id="IPR055357">
    <property type="entry name" value="LRR_At1g61320_AtMIF1"/>
</dbReference>
<evidence type="ECO:0000259" key="2">
    <source>
        <dbReference type="PROSITE" id="PS50181"/>
    </source>
</evidence>
<organism evidence="3 4">
    <name type="scientific">Cocos nucifera</name>
    <name type="common">Coconut palm</name>
    <dbReference type="NCBI Taxonomy" id="13894"/>
    <lineage>
        <taxon>Eukaryota</taxon>
        <taxon>Viridiplantae</taxon>
        <taxon>Streptophyta</taxon>
        <taxon>Embryophyta</taxon>
        <taxon>Tracheophyta</taxon>
        <taxon>Spermatophyta</taxon>
        <taxon>Magnoliopsida</taxon>
        <taxon>Liliopsida</taxon>
        <taxon>Arecaceae</taxon>
        <taxon>Arecoideae</taxon>
        <taxon>Cocoseae</taxon>
        <taxon>Attaleinae</taxon>
        <taxon>Cocos</taxon>
    </lineage>
</organism>
<dbReference type="SUPFAM" id="SSF81383">
    <property type="entry name" value="F-box domain"/>
    <property type="match status" value="1"/>
</dbReference>
<dbReference type="CDD" id="cd22160">
    <property type="entry name" value="F-box_AtFBL13-like"/>
    <property type="match status" value="1"/>
</dbReference>
<dbReference type="Pfam" id="PF23622">
    <property type="entry name" value="LRR_At1g61320_AtMIF1"/>
    <property type="match status" value="1"/>
</dbReference>
<reference evidence="3" key="2">
    <citation type="submission" date="2019-07" db="EMBL/GenBank/DDBJ databases">
        <authorList>
            <person name="Yang Y."/>
            <person name="Bocs S."/>
            <person name="Baudouin L."/>
        </authorList>
    </citation>
    <scope>NUCLEOTIDE SEQUENCE</scope>
    <source>
        <tissue evidence="3">Spear leaf of Hainan Tall coconut</tissue>
    </source>
</reference>
<dbReference type="InterPro" id="IPR032675">
    <property type="entry name" value="LRR_dom_sf"/>
</dbReference>
<keyword evidence="4" id="KW-1185">Reference proteome</keyword>
<dbReference type="Gene3D" id="3.80.10.10">
    <property type="entry name" value="Ribonuclease Inhibitor"/>
    <property type="match status" value="1"/>
</dbReference>
<proteinExistence type="predicted"/>
<sequence>MAFSRHLLLAFIASSYPPTAFSGAVFGLEIKMEQFTKKVKMEDRLSILPESMLITILSLLPTKEAVRTSVLSKRWRKLWTQAYRSPKVDTLRIGFCLFSKHSNSLDRWISSAISAGVENLEIDMQADMIYLTEDMVTPYEFPLHLLDHQSAPCVKHLLLVQCNLKGADFTGFRALTSLHLEIMTLVDEQLENLLLNCVHLEKLRLIKCSKLVTLKINCGLVRLKHLRVHWCSHLEKIELHAENLTSFVYGTISVPITSQDSPNLVKCYLRADNASFIRHAITTLPHELPQLQKLMLDVRLVSVIRIGILPDVPPMFTNLKHLIVSVELDNNNILPWITRLLKASPLLQKLELHRSRFCLAYESNRIQEPLKFPHNHLETVEISGLDKHCIVTEFVANLLDIATELRVLTFRQQWTKTDPETWDVERDYEYQRYVVLRRQDVLMQLAGLLSDSADCRMTIL</sequence>
<dbReference type="Proteomes" id="UP000797356">
    <property type="component" value="Chromosome 5"/>
</dbReference>
<comment type="caution">
    <text evidence="3">The sequence shown here is derived from an EMBL/GenBank/DDBJ whole genome shotgun (WGS) entry which is preliminary data.</text>
</comment>
<feature type="chain" id="PRO_5035469659" evidence="1">
    <location>
        <begin position="23"/>
        <end position="460"/>
    </location>
</feature>